<keyword evidence="3" id="KW-1185">Reference proteome</keyword>
<dbReference type="HOGENOM" id="CLU_030006_3_5_9"/>
<dbReference type="SUPFAM" id="SSF51695">
    <property type="entry name" value="PLC-like phosphodiesterases"/>
    <property type="match status" value="1"/>
</dbReference>
<protein>
    <submittedName>
        <fullName evidence="2">GLPQ related phosphodiesterase</fullName>
    </submittedName>
</protein>
<dbReference type="Pfam" id="PF03009">
    <property type="entry name" value="GDPD"/>
    <property type="match status" value="1"/>
</dbReference>
<dbReference type="RefSeq" id="WP_010890700.1">
    <property type="nucleotide sequence ID" value="NC_001988.2"/>
</dbReference>
<dbReference type="InterPro" id="IPR017946">
    <property type="entry name" value="PLC-like_Pdiesterase_TIM-brl"/>
</dbReference>
<sequence length="281" mass="32024">MKRANYKILYAVMVVLIFGLLFSGSNNIKADTITGKNNNNITVIAHRGIYFNEPENSLEAIEDSIKHKVDYAEIDVQETNDGVVVLMHDKNLRRLAGVNKTVDELSYNDIEKLNISRGIFNKKKITRIPTLNSVIRKCDNRVKLIIEIKPYGNTVDLTNKVVDIIKKNNFEKKCLVHSMSYRILVQVKSLDSEIKTGYIVCRPVRNLSAFNVDFFSVRNICATKKVVSIIHSKHKKIFVWTVDNPYAMQHVVSLKADGIITDRPSILMGKRVNKVTKAKKF</sequence>
<name>Q97TT2_CLOAB</name>
<dbReference type="Proteomes" id="UP000000814">
    <property type="component" value="Plasmid pSOL1"/>
</dbReference>
<gene>
    <name evidence="2" type="ordered locus">CA_P0015</name>
</gene>
<dbReference type="Gene3D" id="3.20.20.190">
    <property type="entry name" value="Phosphatidylinositol (PI) phosphodiesterase"/>
    <property type="match status" value="1"/>
</dbReference>
<reference evidence="2 3" key="1">
    <citation type="journal article" date="2001" name="J. Bacteriol.">
        <title>Genome sequence and comparative analysis of the solvent-producing bacterium Clostridium acetobutylicum.</title>
        <authorList>
            <person name="Nolling J."/>
            <person name="Breton G."/>
            <person name="Omelchenko M.V."/>
            <person name="Makarova K.S."/>
            <person name="Zeng Q."/>
            <person name="Gibson R."/>
            <person name="Lee H.M."/>
            <person name="Dubois J."/>
            <person name="Qiu D."/>
            <person name="Hitti J."/>
            <person name="Wolf Y.I."/>
            <person name="Tatusov R.L."/>
            <person name="Sabathe F."/>
            <person name="Doucette-Stamm L."/>
            <person name="Soucaille P."/>
            <person name="Daly M.J."/>
            <person name="Bennett G.N."/>
            <person name="Koonin E.V."/>
            <person name="Smith D.R."/>
        </authorList>
    </citation>
    <scope>NUCLEOTIDE SEQUENCE [LARGE SCALE GENOMIC DNA]</scope>
    <source>
        <strain evidence="3">ATCC 824 / DSM 792 / JCM 1419 / LMG 5710 / VKM B-1787</strain>
        <plasmid evidence="3">pSOL1</plasmid>
    </source>
</reference>
<dbReference type="PANTHER" id="PTHR46211">
    <property type="entry name" value="GLYCEROPHOSPHORYL DIESTER PHOSPHODIESTERASE"/>
    <property type="match status" value="1"/>
</dbReference>
<dbReference type="InterPro" id="IPR030395">
    <property type="entry name" value="GP_PDE_dom"/>
</dbReference>
<feature type="domain" description="GP-PDE" evidence="1">
    <location>
        <begin position="41"/>
        <end position="271"/>
    </location>
</feature>
<dbReference type="PROSITE" id="PS51704">
    <property type="entry name" value="GP_PDE"/>
    <property type="match status" value="1"/>
</dbReference>
<dbReference type="CDD" id="cd08579">
    <property type="entry name" value="GDPD_memb_like"/>
    <property type="match status" value="1"/>
</dbReference>
<dbReference type="PANTHER" id="PTHR46211:SF8">
    <property type="entry name" value="PHOSPHODIESTERASE"/>
    <property type="match status" value="1"/>
</dbReference>
<geneLocation type="plasmid" evidence="2 3">
    <name>pSOL1</name>
</geneLocation>
<evidence type="ECO:0000313" key="3">
    <source>
        <dbReference type="Proteomes" id="UP000000814"/>
    </source>
</evidence>
<proteinExistence type="predicted"/>
<keyword evidence="2" id="KW-0614">Plasmid</keyword>
<dbReference type="AlphaFoldDB" id="Q97TT2"/>
<dbReference type="OrthoDB" id="384721at2"/>
<dbReference type="GO" id="GO:0008081">
    <property type="term" value="F:phosphoric diester hydrolase activity"/>
    <property type="evidence" value="ECO:0007669"/>
    <property type="project" value="InterPro"/>
</dbReference>
<dbReference type="EMBL" id="AE001438">
    <property type="protein sequence ID" value="AAK76761.1"/>
    <property type="molecule type" value="Genomic_DNA"/>
</dbReference>
<dbReference type="PATRIC" id="fig|272562.8.peg.14"/>
<evidence type="ECO:0000313" key="2">
    <source>
        <dbReference type="EMBL" id="AAK76761.1"/>
    </source>
</evidence>
<accession>Q97TT2</accession>
<evidence type="ECO:0000259" key="1">
    <source>
        <dbReference type="PROSITE" id="PS51704"/>
    </source>
</evidence>
<dbReference type="GeneID" id="45000248"/>
<dbReference type="KEGG" id="cac:CA_P0015"/>
<organism evidence="2 3">
    <name type="scientific">Clostridium acetobutylicum (strain ATCC 824 / DSM 792 / JCM 1419 / IAM 19013 / LMG 5710 / NBRC 13948 / NRRL B-527 / VKM B-1787 / 2291 / W)</name>
    <dbReference type="NCBI Taxonomy" id="272562"/>
    <lineage>
        <taxon>Bacteria</taxon>
        <taxon>Bacillati</taxon>
        <taxon>Bacillota</taxon>
        <taxon>Clostridia</taxon>
        <taxon>Eubacteriales</taxon>
        <taxon>Clostridiaceae</taxon>
        <taxon>Clostridium</taxon>
    </lineage>
</organism>
<dbReference type="GO" id="GO:0006629">
    <property type="term" value="P:lipid metabolic process"/>
    <property type="evidence" value="ECO:0007669"/>
    <property type="project" value="InterPro"/>
</dbReference>